<dbReference type="PROSITE" id="PS51683">
    <property type="entry name" value="SAM_OMT_II"/>
    <property type="match status" value="1"/>
</dbReference>
<dbReference type="Gene3D" id="3.40.50.150">
    <property type="entry name" value="Vaccinia Virus protein VP39"/>
    <property type="match status" value="1"/>
</dbReference>
<name>A0AAD5ZHG8_9POAL</name>
<sequence length="188" mass="20885">MASQTKTLIRELVTSYPHIFDGLNSLVDVGGGTGTAVKIITEAFPRLRCTVFDLPHVVAKDLKGDTFDAVGGDMFEMIPPADAIFLKNVLHDWGDEDCIRILKRCKEAVESSKNGRKVIVVDIIVDSENHDPKALETSLFSDVLMMCLFGAKERYMKEWHNIILGAGYSHYNIYPAPLGVNSIIELFP</sequence>
<dbReference type="InterPro" id="IPR016461">
    <property type="entry name" value="COMT-like"/>
</dbReference>
<gene>
    <name evidence="5" type="ORF">LUZ61_001722</name>
</gene>
<accession>A0AAD5ZHG8</accession>
<evidence type="ECO:0000313" key="5">
    <source>
        <dbReference type="EMBL" id="KAJ3698017.1"/>
    </source>
</evidence>
<keyword evidence="3" id="KW-0949">S-adenosyl-L-methionine</keyword>
<evidence type="ECO:0000313" key="6">
    <source>
        <dbReference type="Proteomes" id="UP001210211"/>
    </source>
</evidence>
<evidence type="ECO:0000256" key="1">
    <source>
        <dbReference type="ARBA" id="ARBA00022603"/>
    </source>
</evidence>
<comment type="caution">
    <text evidence="5">The sequence shown here is derived from an EMBL/GenBank/DDBJ whole genome shotgun (WGS) entry which is preliminary data.</text>
</comment>
<dbReference type="AlphaFoldDB" id="A0AAD5ZHG8"/>
<evidence type="ECO:0000256" key="2">
    <source>
        <dbReference type="ARBA" id="ARBA00022679"/>
    </source>
</evidence>
<dbReference type="InterPro" id="IPR029063">
    <property type="entry name" value="SAM-dependent_MTases_sf"/>
</dbReference>
<dbReference type="PANTHER" id="PTHR11746">
    <property type="entry name" value="O-METHYLTRANSFERASE"/>
    <property type="match status" value="1"/>
</dbReference>
<protein>
    <recommendedName>
        <fullName evidence="4">O-methyltransferase C-terminal domain-containing protein</fullName>
    </recommendedName>
</protein>
<dbReference type="SUPFAM" id="SSF53335">
    <property type="entry name" value="S-adenosyl-L-methionine-dependent methyltransferases"/>
    <property type="match status" value="1"/>
</dbReference>
<dbReference type="EMBL" id="JAMRDG010000001">
    <property type="protein sequence ID" value="KAJ3698017.1"/>
    <property type="molecule type" value="Genomic_DNA"/>
</dbReference>
<reference evidence="5 6" key="1">
    <citation type="journal article" date="2022" name="Cell">
        <title>Repeat-based holocentromeres influence genome architecture and karyotype evolution.</title>
        <authorList>
            <person name="Hofstatter P.G."/>
            <person name="Thangavel G."/>
            <person name="Lux T."/>
            <person name="Neumann P."/>
            <person name="Vondrak T."/>
            <person name="Novak P."/>
            <person name="Zhang M."/>
            <person name="Costa L."/>
            <person name="Castellani M."/>
            <person name="Scott A."/>
            <person name="Toegelov H."/>
            <person name="Fuchs J."/>
            <person name="Mata-Sucre Y."/>
            <person name="Dias Y."/>
            <person name="Vanzela A.L.L."/>
            <person name="Huettel B."/>
            <person name="Almeida C.C.S."/>
            <person name="Simkova H."/>
            <person name="Souza G."/>
            <person name="Pedrosa-Harand A."/>
            <person name="Macas J."/>
            <person name="Mayer K.F.X."/>
            <person name="Houben A."/>
            <person name="Marques A."/>
        </authorList>
    </citation>
    <scope>NUCLEOTIDE SEQUENCE [LARGE SCALE GENOMIC DNA]</scope>
    <source>
        <strain evidence="5">RhyTen1mFocal</strain>
    </source>
</reference>
<dbReference type="InterPro" id="IPR001077">
    <property type="entry name" value="COMT_C"/>
</dbReference>
<evidence type="ECO:0000256" key="3">
    <source>
        <dbReference type="ARBA" id="ARBA00022691"/>
    </source>
</evidence>
<feature type="domain" description="O-methyltransferase C-terminal" evidence="4">
    <location>
        <begin position="3"/>
        <end position="169"/>
    </location>
</feature>
<keyword evidence="6" id="KW-1185">Reference proteome</keyword>
<proteinExistence type="predicted"/>
<dbReference type="Proteomes" id="UP001210211">
    <property type="component" value="Unassembled WGS sequence"/>
</dbReference>
<keyword evidence="2" id="KW-0808">Transferase</keyword>
<dbReference type="GO" id="GO:0032259">
    <property type="term" value="P:methylation"/>
    <property type="evidence" value="ECO:0007669"/>
    <property type="project" value="UniProtKB-KW"/>
</dbReference>
<organism evidence="5 6">
    <name type="scientific">Rhynchospora tenuis</name>
    <dbReference type="NCBI Taxonomy" id="198213"/>
    <lineage>
        <taxon>Eukaryota</taxon>
        <taxon>Viridiplantae</taxon>
        <taxon>Streptophyta</taxon>
        <taxon>Embryophyta</taxon>
        <taxon>Tracheophyta</taxon>
        <taxon>Spermatophyta</taxon>
        <taxon>Magnoliopsida</taxon>
        <taxon>Liliopsida</taxon>
        <taxon>Poales</taxon>
        <taxon>Cyperaceae</taxon>
        <taxon>Cyperoideae</taxon>
        <taxon>Rhynchosporeae</taxon>
        <taxon>Rhynchospora</taxon>
    </lineage>
</organism>
<dbReference type="GO" id="GO:0008171">
    <property type="term" value="F:O-methyltransferase activity"/>
    <property type="evidence" value="ECO:0007669"/>
    <property type="project" value="InterPro"/>
</dbReference>
<keyword evidence="1" id="KW-0489">Methyltransferase</keyword>
<evidence type="ECO:0000259" key="4">
    <source>
        <dbReference type="Pfam" id="PF00891"/>
    </source>
</evidence>
<dbReference type="Pfam" id="PF00891">
    <property type="entry name" value="Methyltransf_2"/>
    <property type="match status" value="1"/>
</dbReference>